<dbReference type="Pfam" id="PF03544">
    <property type="entry name" value="TonB_C"/>
    <property type="match status" value="1"/>
</dbReference>
<dbReference type="Proteomes" id="UP000650424">
    <property type="component" value="Unassembled WGS sequence"/>
</dbReference>
<keyword evidence="3" id="KW-1185">Reference proteome</keyword>
<dbReference type="PROSITE" id="PS52015">
    <property type="entry name" value="TONB_CTD"/>
    <property type="match status" value="1"/>
</dbReference>
<organism evidence="2 3">
    <name type="scientific">Undibacterium hunanense</name>
    <dbReference type="NCBI Taxonomy" id="2762292"/>
    <lineage>
        <taxon>Bacteria</taxon>
        <taxon>Pseudomonadati</taxon>
        <taxon>Pseudomonadota</taxon>
        <taxon>Betaproteobacteria</taxon>
        <taxon>Burkholderiales</taxon>
        <taxon>Oxalobacteraceae</taxon>
        <taxon>Undibacterium</taxon>
    </lineage>
</organism>
<dbReference type="Gene3D" id="3.30.1150.10">
    <property type="match status" value="1"/>
</dbReference>
<dbReference type="InterPro" id="IPR037682">
    <property type="entry name" value="TonB_C"/>
</dbReference>
<feature type="domain" description="TonB C-terminal" evidence="1">
    <location>
        <begin position="48"/>
        <end position="141"/>
    </location>
</feature>
<evidence type="ECO:0000259" key="1">
    <source>
        <dbReference type="PROSITE" id="PS52015"/>
    </source>
</evidence>
<name>A0ABR6ZVP7_9BURK</name>
<dbReference type="SUPFAM" id="SSF74653">
    <property type="entry name" value="TolA/TonB C-terminal domain"/>
    <property type="match status" value="1"/>
</dbReference>
<gene>
    <name evidence="2" type="ORF">H8L32_20895</name>
</gene>
<comment type="caution">
    <text evidence="2">The sequence shown here is derived from an EMBL/GenBank/DDBJ whole genome shotgun (WGS) entry which is preliminary data.</text>
</comment>
<protein>
    <submittedName>
        <fullName evidence="2">Energy transducer TonB</fullName>
    </submittedName>
</protein>
<accession>A0ABR6ZVP7</accession>
<proteinExistence type="predicted"/>
<evidence type="ECO:0000313" key="3">
    <source>
        <dbReference type="Proteomes" id="UP000650424"/>
    </source>
</evidence>
<evidence type="ECO:0000313" key="2">
    <source>
        <dbReference type="EMBL" id="MBC3919941.1"/>
    </source>
</evidence>
<sequence length="229" mass="25906">MLKNQISTRYILLFVLLNLNWGMSSAQIQTDSRINSNNAKISEMQAYFSDKPLAFHRCKRAEYPRFALRHEFEGKTEVDAVTDSEGRVITAEIVRSSGWRLLDETVLTNIMGCKIFDNPGLEKVYVKGGFVWKLEGPAEIPAELLTDTCSKSEFVSFARSNEPGRGIVVGIWLNKEGGIDVAELQWRVENKLDQESLRLARSCKFKPASNEKGNRASTISLRFLPLRTN</sequence>
<dbReference type="RefSeq" id="WP_186949202.1">
    <property type="nucleotide sequence ID" value="NZ_JACOGF010000012.1"/>
</dbReference>
<dbReference type="EMBL" id="JACOGF010000012">
    <property type="protein sequence ID" value="MBC3919941.1"/>
    <property type="molecule type" value="Genomic_DNA"/>
</dbReference>
<reference evidence="2 3" key="1">
    <citation type="submission" date="2020-08" db="EMBL/GenBank/DDBJ databases">
        <title>Novel species isolated from subtropical streams in China.</title>
        <authorList>
            <person name="Lu H."/>
        </authorList>
    </citation>
    <scope>NUCLEOTIDE SEQUENCE [LARGE SCALE GENOMIC DNA]</scope>
    <source>
        <strain evidence="2 3">CY18W</strain>
    </source>
</reference>